<dbReference type="PANTHER" id="PTHR39425">
    <property type="entry name" value="LIPOPROTEIN CYTOCHROME C"/>
    <property type="match status" value="1"/>
</dbReference>
<dbReference type="InterPro" id="IPR026352">
    <property type="entry name" value="Nanowire_3heme"/>
</dbReference>
<feature type="region of interest" description="Disordered" evidence="1">
    <location>
        <begin position="32"/>
        <end position="56"/>
    </location>
</feature>
<proteinExistence type="predicted"/>
<dbReference type="InterPro" id="IPR029467">
    <property type="entry name" value="Cyt_c7-like"/>
</dbReference>
<dbReference type="Pfam" id="PF14522">
    <property type="entry name" value="Cytochrome_C7"/>
    <property type="match status" value="2"/>
</dbReference>
<organism evidence="3">
    <name type="scientific">Candidatus Electrothrix aestuarii</name>
    <dbReference type="NCBI Taxonomy" id="3062594"/>
    <lineage>
        <taxon>Bacteria</taxon>
        <taxon>Pseudomonadati</taxon>
        <taxon>Thermodesulfobacteriota</taxon>
        <taxon>Desulfobulbia</taxon>
        <taxon>Desulfobulbales</taxon>
        <taxon>Desulfobulbaceae</taxon>
        <taxon>Candidatus Electrothrix</taxon>
    </lineage>
</organism>
<accession>A0AAU8LQG3</accession>
<dbReference type="Gene3D" id="3.90.10.10">
    <property type="entry name" value="Cytochrome C3"/>
    <property type="match status" value="2"/>
</dbReference>
<reference evidence="3" key="2">
    <citation type="submission" date="2024-06" db="EMBL/GenBank/DDBJ databases">
        <authorList>
            <person name="Plum-Jensen L.E."/>
            <person name="Schramm A."/>
            <person name="Marshall I.P.G."/>
        </authorList>
    </citation>
    <scope>NUCLEOTIDE SEQUENCE</scope>
    <source>
        <strain evidence="3">Rat1</strain>
    </source>
</reference>
<feature type="domain" description="Cytochrome c7-like" evidence="2">
    <location>
        <begin position="69"/>
        <end position="136"/>
    </location>
</feature>
<sequence>MKFNKTIIFVVLSAYVGLFFVVADLDGVQEARADQNPTEQAARQERTKKPVPTQKTPATGYPDYAIGLFSHKAHASEAGLQCTDCHSKIFQMAAGAAKASGDFNKISFGEGRYCGACHNGTKVFAIQDEANCKRCHGNDVDPPDTILFEKPAQGVLFNHALHNKELGLACNECHMRLFEMKVGSTSEQPDFNMEAMYNGKYCGFCHDSTLAFDLKTDCSKCHLKMPGYDNSTTSASGEKPAAK</sequence>
<evidence type="ECO:0000259" key="2">
    <source>
        <dbReference type="Pfam" id="PF14522"/>
    </source>
</evidence>
<dbReference type="NCBIfam" id="TIGR04257">
    <property type="entry name" value="nanowire_3heme"/>
    <property type="match status" value="2"/>
</dbReference>
<dbReference type="SUPFAM" id="SSF48695">
    <property type="entry name" value="Multiheme cytochromes"/>
    <property type="match status" value="1"/>
</dbReference>
<evidence type="ECO:0000256" key="1">
    <source>
        <dbReference type="SAM" id="MobiDB-lite"/>
    </source>
</evidence>
<dbReference type="InterPro" id="IPR036280">
    <property type="entry name" value="Multihaem_cyt_sf"/>
</dbReference>
<dbReference type="PANTHER" id="PTHR39425:SF1">
    <property type="entry name" value="CYTOCHROME C7-LIKE DOMAIN-CONTAINING PROTEIN"/>
    <property type="match status" value="1"/>
</dbReference>
<name>A0AAU8LQG3_9BACT</name>
<dbReference type="AlphaFoldDB" id="A0AAU8LQG3"/>
<gene>
    <name evidence="3" type="ORF">Q3M24_12190</name>
</gene>
<evidence type="ECO:0000313" key="3">
    <source>
        <dbReference type="EMBL" id="XCN71079.1"/>
    </source>
</evidence>
<feature type="domain" description="Cytochrome c7-like" evidence="2">
    <location>
        <begin position="155"/>
        <end position="222"/>
    </location>
</feature>
<reference evidence="3" key="1">
    <citation type="journal article" date="2024" name="Syst. Appl. Microbiol.">
        <title>First single-strain enrichments of Electrothrix cable bacteria, description of E. aestuarii sp. nov. and E. rattekaaiensis sp. nov., and proposal of a cable bacteria taxonomy following the rules of the SeqCode.</title>
        <authorList>
            <person name="Plum-Jensen L.E."/>
            <person name="Schramm A."/>
            <person name="Marshall I.P.G."/>
        </authorList>
    </citation>
    <scope>NUCLEOTIDE SEQUENCE</scope>
    <source>
        <strain evidence="3">Rat1</strain>
    </source>
</reference>
<protein>
    <submittedName>
        <fullName evidence="3">C(7)-type cytochrome triheme domain-containing protein</fullName>
    </submittedName>
</protein>
<dbReference type="EMBL" id="CP159373">
    <property type="protein sequence ID" value="XCN71079.1"/>
    <property type="molecule type" value="Genomic_DNA"/>
</dbReference>
<dbReference type="KEGG" id="eaj:Q3M24_12190"/>
<dbReference type="CDD" id="cd08168">
    <property type="entry name" value="Cytochrom_C3"/>
    <property type="match status" value="1"/>
</dbReference>